<dbReference type="RefSeq" id="WP_123662446.1">
    <property type="nucleotide sequence ID" value="NZ_RJKE01000001.1"/>
</dbReference>
<keyword evidence="1" id="KW-1133">Transmembrane helix</keyword>
<evidence type="ECO:0000313" key="3">
    <source>
        <dbReference type="Proteomes" id="UP000272400"/>
    </source>
</evidence>
<evidence type="ECO:0000256" key="1">
    <source>
        <dbReference type="SAM" id="Phobius"/>
    </source>
</evidence>
<dbReference type="AlphaFoldDB" id="A0A3N1CPU3"/>
<protein>
    <recommendedName>
        <fullName evidence="4">Membrane-associated oxidoreductase</fullName>
    </recommendedName>
</protein>
<keyword evidence="1" id="KW-0472">Membrane</keyword>
<comment type="caution">
    <text evidence="2">The sequence shown here is derived from an EMBL/GenBank/DDBJ whole genome shotgun (WGS) entry which is preliminary data.</text>
</comment>
<organism evidence="2 3">
    <name type="scientific">Actinocorallia herbida</name>
    <dbReference type="NCBI Taxonomy" id="58109"/>
    <lineage>
        <taxon>Bacteria</taxon>
        <taxon>Bacillati</taxon>
        <taxon>Actinomycetota</taxon>
        <taxon>Actinomycetes</taxon>
        <taxon>Streptosporangiales</taxon>
        <taxon>Thermomonosporaceae</taxon>
        <taxon>Actinocorallia</taxon>
    </lineage>
</organism>
<dbReference type="EMBL" id="RJKE01000001">
    <property type="protein sequence ID" value="ROO83346.1"/>
    <property type="molecule type" value="Genomic_DNA"/>
</dbReference>
<evidence type="ECO:0008006" key="4">
    <source>
        <dbReference type="Google" id="ProtNLM"/>
    </source>
</evidence>
<name>A0A3N1CPU3_9ACTN</name>
<reference evidence="2 3" key="1">
    <citation type="submission" date="2018-11" db="EMBL/GenBank/DDBJ databases">
        <title>Sequencing the genomes of 1000 actinobacteria strains.</title>
        <authorList>
            <person name="Klenk H.-P."/>
        </authorList>
    </citation>
    <scope>NUCLEOTIDE SEQUENCE [LARGE SCALE GENOMIC DNA]</scope>
    <source>
        <strain evidence="2 3">DSM 44254</strain>
    </source>
</reference>
<accession>A0A3N1CPU3</accession>
<keyword evidence="3" id="KW-1185">Reference proteome</keyword>
<dbReference type="Proteomes" id="UP000272400">
    <property type="component" value="Unassembled WGS sequence"/>
</dbReference>
<dbReference type="OrthoDB" id="5194370at2"/>
<feature type="transmembrane region" description="Helical" evidence="1">
    <location>
        <begin position="1047"/>
        <end position="1068"/>
    </location>
</feature>
<proteinExistence type="predicted"/>
<evidence type="ECO:0000313" key="2">
    <source>
        <dbReference type="EMBL" id="ROO83346.1"/>
    </source>
</evidence>
<sequence>MVPEGLTEAERRLWACYPDGATVDLTRQDGDREIRARVISALLLGACEAEPGRSPGVRLRGARITGRLELRAATAGCPLVLSECVLDEAPQFMESTTRTVRFVRCRMPGLGLARLHLDGLLSLRGSIIDGEVRLDHARIEGEIHMSGAVLGGGPEKTALYGEGLRVSGMANFDRGFAAKGSVRLTHARFGGRLNFTDASVEAAGQWAALLVDNSQIEGPFTLSGAEMRNPGGVAVSAGGITAHGSVWMNNGFRAEGEVRFIGATLRGHLTLNNARLDRASLNLEGAVMSGLEGRGLVVDGGQVRLVNAQLISDVVLPGARVTAAADGVAFAADGMTAATVKLDGLHATGRVSLRNARIGEAGLDQAVLVAGQDGYALRVDRAHAGALSAEGLTAEGRVTLRGATFAGDVRFGDARLTAGEDDLAFVADGMDAAHLALGGAHAVGLVSLDDARVTGELDLRLAVLAGGAEGTALSAAGLHAGGVRAARLRAEGLLVFDDAQVIREVDFSSGSLAADETGLSLSADGLAAGGLTLESAKAAGRISLRAAEISGDVNLVSAEVGRDLEGRALSADGLQAVHVLGWDAGIAGRISLRGAQVVGDLDLRQARIAAGLRGVSLVAGGMSAARINLDDVRAEGRVSMRGTQIARDISARNARATADEKGYAFTVEGSTAVNIYLSGLEADGVVSVRGTTVTSVIDLAEAVLRNPGGIALGADWLTTGGIWAPGLTAEGRIMLRGSQVSGEVRMEGSRLEGDGAKAIVGDGLSAGSLRMNRARITGEVALRGARIVDMVDGRDAVFAHPGNVALRLSLADVTGDVFLGRSRIDGVLRVAEAKIGRILQLTDADLENPGGYAVEARGLQAGRLTLRPDKLVGAVDLEHARLGVLCDDATSWPEVIGLNGLTYEALEPRMPAEKRLEWLRRDEDGFQPQPYEQLAAHYTQTGQEREAQAVLLARERRQSDGADWTGRVWGRLQDATVGFGYQPLRAATWLALLVALGSIVFAVSPPQPIKADEHPHFNAIIYTLDLLLPIVDLGQERAFNPAGADQWFSFLLVAAGWILASTIAAAAARTIGRR</sequence>
<gene>
    <name evidence="2" type="ORF">EDD29_0848</name>
</gene>
<keyword evidence="1" id="KW-0812">Transmembrane</keyword>